<dbReference type="EMBL" id="JACHNE010000001">
    <property type="protein sequence ID" value="MBB5792893.1"/>
    <property type="molecule type" value="Genomic_DNA"/>
</dbReference>
<dbReference type="InterPro" id="IPR013216">
    <property type="entry name" value="Methyltransf_11"/>
</dbReference>
<evidence type="ECO:0000259" key="1">
    <source>
        <dbReference type="Pfam" id="PF08241"/>
    </source>
</evidence>
<reference evidence="2 3" key="1">
    <citation type="submission" date="2020-08" db="EMBL/GenBank/DDBJ databases">
        <title>Sequencing the genomes of 1000 actinobacteria strains.</title>
        <authorList>
            <person name="Klenk H.-P."/>
        </authorList>
    </citation>
    <scope>NUCLEOTIDE SEQUENCE [LARGE SCALE GENOMIC DNA]</scope>
    <source>
        <strain evidence="2 3">DSM 40084</strain>
    </source>
</reference>
<evidence type="ECO:0000313" key="2">
    <source>
        <dbReference type="EMBL" id="MBB5792893.1"/>
    </source>
</evidence>
<dbReference type="InterPro" id="IPR029063">
    <property type="entry name" value="SAM-dependent_MTases_sf"/>
</dbReference>
<dbReference type="RefSeq" id="WP_184980779.1">
    <property type="nucleotide sequence ID" value="NZ_JACHNE010000001.1"/>
</dbReference>
<feature type="domain" description="Methyltransferase type 11" evidence="1">
    <location>
        <begin position="35"/>
        <end position="147"/>
    </location>
</feature>
<keyword evidence="2" id="KW-0489">Methyltransferase</keyword>
<dbReference type="Gene3D" id="3.40.50.150">
    <property type="entry name" value="Vaccinia Virus protein VP39"/>
    <property type="match status" value="1"/>
</dbReference>
<protein>
    <submittedName>
        <fullName evidence="2">SAM-dependent methyltransferase</fullName>
    </submittedName>
</protein>
<proteinExistence type="predicted"/>
<sequence>MKTSSLWGAPQSRYYRFLQRIQEVTESPNPALAVIGCADGKYVLPAARKGFTVWANDIDEVALFGGTKTDASGEVLMPGLASRLKSEGLEDSVEVVHGDFMENCPDRTFDAVFTSGALQYSNNLHHTLEEMVTKVGSLVRPGGLLYIDYMLPYEEKYKGRPTCPDAGWWKEYFESRDEWDVKHNRVMPPTLDRAHVEYPVDHYHQWGHLLAERVRA</sequence>
<comment type="caution">
    <text evidence="2">The sequence shown here is derived from an EMBL/GenBank/DDBJ whole genome shotgun (WGS) entry which is preliminary data.</text>
</comment>
<dbReference type="AlphaFoldDB" id="A0A7W9H025"/>
<keyword evidence="3" id="KW-1185">Reference proteome</keyword>
<dbReference type="GO" id="GO:0032259">
    <property type="term" value="P:methylation"/>
    <property type="evidence" value="ECO:0007669"/>
    <property type="project" value="UniProtKB-KW"/>
</dbReference>
<keyword evidence="2" id="KW-0808">Transferase</keyword>
<organism evidence="2 3">
    <name type="scientific">Streptomyces caelestis</name>
    <dbReference type="NCBI Taxonomy" id="36816"/>
    <lineage>
        <taxon>Bacteria</taxon>
        <taxon>Bacillati</taxon>
        <taxon>Actinomycetota</taxon>
        <taxon>Actinomycetes</taxon>
        <taxon>Kitasatosporales</taxon>
        <taxon>Streptomycetaceae</taxon>
        <taxon>Streptomyces</taxon>
    </lineage>
</organism>
<dbReference type="GO" id="GO:0008757">
    <property type="term" value="F:S-adenosylmethionine-dependent methyltransferase activity"/>
    <property type="evidence" value="ECO:0007669"/>
    <property type="project" value="InterPro"/>
</dbReference>
<dbReference type="Proteomes" id="UP000590647">
    <property type="component" value="Unassembled WGS sequence"/>
</dbReference>
<gene>
    <name evidence="2" type="ORF">HDA41_000857</name>
</gene>
<dbReference type="CDD" id="cd02440">
    <property type="entry name" value="AdoMet_MTases"/>
    <property type="match status" value="1"/>
</dbReference>
<dbReference type="SUPFAM" id="SSF53335">
    <property type="entry name" value="S-adenosyl-L-methionine-dependent methyltransferases"/>
    <property type="match status" value="1"/>
</dbReference>
<dbReference type="Pfam" id="PF08241">
    <property type="entry name" value="Methyltransf_11"/>
    <property type="match status" value="1"/>
</dbReference>
<accession>A0A7W9H025</accession>
<name>A0A7W9H025_9ACTN</name>
<evidence type="ECO:0000313" key="3">
    <source>
        <dbReference type="Proteomes" id="UP000590647"/>
    </source>
</evidence>